<dbReference type="PROSITE" id="PS51000">
    <property type="entry name" value="HTH_DEOR_2"/>
    <property type="match status" value="1"/>
</dbReference>
<dbReference type="InterPro" id="IPR036388">
    <property type="entry name" value="WH-like_DNA-bd_sf"/>
</dbReference>
<dbReference type="PRINTS" id="PR00037">
    <property type="entry name" value="HTHLACR"/>
</dbReference>
<protein>
    <submittedName>
        <fullName evidence="1">DeoR/GlpR transcriptional regulator</fullName>
    </submittedName>
</protein>
<dbReference type="SMART" id="SM00420">
    <property type="entry name" value="HTH_DEOR"/>
    <property type="match status" value="1"/>
</dbReference>
<dbReference type="InterPro" id="IPR037171">
    <property type="entry name" value="NagB/RpiA_transferase-like"/>
</dbReference>
<dbReference type="InterPro" id="IPR001034">
    <property type="entry name" value="DeoR_HTH"/>
</dbReference>
<dbReference type="Pfam" id="PF08220">
    <property type="entry name" value="HTH_DeoR"/>
    <property type="match status" value="1"/>
</dbReference>
<keyword evidence="2" id="KW-1185">Reference proteome</keyword>
<dbReference type="Gene3D" id="3.40.50.1360">
    <property type="match status" value="1"/>
</dbReference>
<dbReference type="OrthoDB" id="9814815at2"/>
<dbReference type="PROSITE" id="PS00894">
    <property type="entry name" value="HTH_DEOR_1"/>
    <property type="match status" value="1"/>
</dbReference>
<dbReference type="SUPFAM" id="SSF100950">
    <property type="entry name" value="NagB/RpiA/CoA transferase-like"/>
    <property type="match status" value="1"/>
</dbReference>
<dbReference type="InterPro" id="IPR036390">
    <property type="entry name" value="WH_DNA-bd_sf"/>
</dbReference>
<dbReference type="Proteomes" id="UP000322553">
    <property type="component" value="Chromosome"/>
</dbReference>
<dbReference type="GO" id="GO:0003700">
    <property type="term" value="F:DNA-binding transcription factor activity"/>
    <property type="evidence" value="ECO:0007669"/>
    <property type="project" value="InterPro"/>
</dbReference>
<dbReference type="InterPro" id="IPR014036">
    <property type="entry name" value="DeoR-like_C"/>
</dbReference>
<dbReference type="EMBL" id="CP043420">
    <property type="protein sequence ID" value="QEL10154.1"/>
    <property type="molecule type" value="Genomic_DNA"/>
</dbReference>
<name>A0A1S1NRD6_9GAMM</name>
<organism evidence="1 2">
    <name type="scientific">Kushneria phosphatilytica</name>
    <dbReference type="NCBI Taxonomy" id="657387"/>
    <lineage>
        <taxon>Bacteria</taxon>
        <taxon>Pseudomonadati</taxon>
        <taxon>Pseudomonadota</taxon>
        <taxon>Gammaproteobacteria</taxon>
        <taxon>Oceanospirillales</taxon>
        <taxon>Halomonadaceae</taxon>
        <taxon>Kushneria</taxon>
    </lineage>
</organism>
<dbReference type="RefSeq" id="WP_070981489.1">
    <property type="nucleotide sequence ID" value="NZ_CP043420.1"/>
</dbReference>
<proteinExistence type="predicted"/>
<dbReference type="InterPro" id="IPR050313">
    <property type="entry name" value="Carb_Metab_HTH_regulators"/>
</dbReference>
<accession>A0A1S1NRD6</accession>
<dbReference type="SUPFAM" id="SSF46785">
    <property type="entry name" value="Winged helix' DNA-binding domain"/>
    <property type="match status" value="1"/>
</dbReference>
<evidence type="ECO:0000313" key="2">
    <source>
        <dbReference type="Proteomes" id="UP000322553"/>
    </source>
</evidence>
<reference evidence="1 2" key="1">
    <citation type="submission" date="2019-08" db="EMBL/GenBank/DDBJ databases">
        <title>Complete genome sequence of Kushneria sp. YCWA18, a halophilic phosphate-solubilizing bacterium isolated from Daqiao saltern in China.</title>
        <authorList>
            <person name="Du G.-X."/>
            <person name="Qu L.-Y."/>
        </authorList>
    </citation>
    <scope>NUCLEOTIDE SEQUENCE [LARGE SCALE GENOMIC DNA]</scope>
    <source>
        <strain evidence="1 2">YCWA18</strain>
    </source>
</reference>
<dbReference type="STRING" id="657387.BH688_15795"/>
<dbReference type="SMART" id="SM01134">
    <property type="entry name" value="DeoRC"/>
    <property type="match status" value="1"/>
</dbReference>
<dbReference type="PANTHER" id="PTHR30363:SF44">
    <property type="entry name" value="AGA OPERON TRANSCRIPTIONAL REPRESSOR-RELATED"/>
    <property type="match status" value="1"/>
</dbReference>
<sequence>MKVTRRRQAMLDAVLAGMTEVEALCAHFGVSEATVRRDLGALARQGLVVRTYGGATARLGPREPELTLEQRRERQGDVKAGLARLALERIHDGDTLLLDGGTTTAALAHCLRARRGLHVLTNNLAALSALGDLPEGHVTILGGDLRVSSMTAYGRLAHAALERISVDRVFMSADGVVADMGLCEASPEQAWLKEAMIQRAAEVFIMADATKLGRASQQHWTPLPRHWTLITDADDDTLLDAFRLRGAEICNALPTPHH</sequence>
<dbReference type="AlphaFoldDB" id="A0A1S1NRD6"/>
<gene>
    <name evidence="1" type="ORF">FY550_02730</name>
</gene>
<dbReference type="Gene3D" id="1.10.10.10">
    <property type="entry name" value="Winged helix-like DNA-binding domain superfamily/Winged helix DNA-binding domain"/>
    <property type="match status" value="1"/>
</dbReference>
<dbReference type="InterPro" id="IPR018356">
    <property type="entry name" value="Tscrpt_reg_HTH_DeoR_CS"/>
</dbReference>
<dbReference type="KEGG" id="kuy:FY550_02730"/>
<dbReference type="Pfam" id="PF00455">
    <property type="entry name" value="DeoRC"/>
    <property type="match status" value="1"/>
</dbReference>
<evidence type="ECO:0000313" key="1">
    <source>
        <dbReference type="EMBL" id="QEL10154.1"/>
    </source>
</evidence>
<dbReference type="PANTHER" id="PTHR30363">
    <property type="entry name" value="HTH-TYPE TRANSCRIPTIONAL REGULATOR SRLR-RELATED"/>
    <property type="match status" value="1"/>
</dbReference>